<accession>A0A3A4R6A7</accession>
<dbReference type="InterPro" id="IPR004456">
    <property type="entry name" value="Pglycerate_mutase_ApgM"/>
</dbReference>
<name>A0A3A4R6A7_9BACT</name>
<dbReference type="SUPFAM" id="SSF53649">
    <property type="entry name" value="Alkaline phosphatase-like"/>
    <property type="match status" value="1"/>
</dbReference>
<evidence type="ECO:0000256" key="3">
    <source>
        <dbReference type="ARBA" id="ARBA00004921"/>
    </source>
</evidence>
<evidence type="ECO:0000256" key="2">
    <source>
        <dbReference type="ARBA" id="ARBA00002315"/>
    </source>
</evidence>
<comment type="catalytic activity">
    <reaction evidence="1">
        <text>(2R)-2-phosphoglycerate = (2R)-3-phosphoglycerate</text>
        <dbReference type="Rhea" id="RHEA:15901"/>
        <dbReference type="ChEBI" id="CHEBI:58272"/>
        <dbReference type="ChEBI" id="CHEBI:58289"/>
        <dbReference type="EC" id="5.4.2.12"/>
    </reaction>
</comment>
<evidence type="ECO:0000256" key="4">
    <source>
        <dbReference type="ARBA" id="ARBA00005524"/>
    </source>
</evidence>
<dbReference type="GO" id="GO:0046872">
    <property type="term" value="F:metal ion binding"/>
    <property type="evidence" value="ECO:0007669"/>
    <property type="project" value="InterPro"/>
</dbReference>
<evidence type="ECO:0000256" key="5">
    <source>
        <dbReference type="ARBA" id="ARBA00023152"/>
    </source>
</evidence>
<dbReference type="InterPro" id="IPR017850">
    <property type="entry name" value="Alkaline_phosphatase_core_sf"/>
</dbReference>
<dbReference type="NCBIfam" id="TIGR00306">
    <property type="entry name" value="apgM"/>
    <property type="match status" value="1"/>
</dbReference>
<dbReference type="CDD" id="cd16011">
    <property type="entry name" value="iPGM_like"/>
    <property type="match status" value="1"/>
</dbReference>
<evidence type="ECO:0000259" key="6">
    <source>
        <dbReference type="Pfam" id="PF01676"/>
    </source>
</evidence>
<dbReference type="NCBIfam" id="NF003242">
    <property type="entry name" value="PRK04200.1"/>
    <property type="match status" value="1"/>
</dbReference>
<dbReference type="Pfam" id="PF10143">
    <property type="entry name" value="PhosphMutase"/>
    <property type="match status" value="1"/>
</dbReference>
<dbReference type="Gene3D" id="3.40.720.10">
    <property type="entry name" value="Alkaline Phosphatase, subunit A"/>
    <property type="match status" value="2"/>
</dbReference>
<dbReference type="Proteomes" id="UP000266426">
    <property type="component" value="Unassembled WGS sequence"/>
</dbReference>
<reference evidence="7 8" key="1">
    <citation type="journal article" date="2017" name="ISME J.">
        <title>Energy and carbon metabolisms in a deep terrestrial subsurface fluid microbial community.</title>
        <authorList>
            <person name="Momper L."/>
            <person name="Jungbluth S.P."/>
            <person name="Lee M.D."/>
            <person name="Amend J.P."/>
        </authorList>
    </citation>
    <scope>NUCLEOTIDE SEQUENCE [LARGE SCALE GENOMIC DNA]</scope>
    <source>
        <strain evidence="7">SURF_26</strain>
    </source>
</reference>
<comment type="pathway">
    <text evidence="3">Carbohydrate degradation.</text>
</comment>
<feature type="domain" description="Metalloenzyme" evidence="6">
    <location>
        <begin position="1"/>
        <end position="399"/>
    </location>
</feature>
<proteinExistence type="inferred from homology"/>
<keyword evidence="5" id="KW-0324">Glycolysis</keyword>
<dbReference type="PANTHER" id="PTHR31209:SF4">
    <property type="entry name" value="2,3-BISPHOSPHOGLYCERATE-INDEPENDENT PHOSPHOGLYCERATE MUTASE"/>
    <property type="match status" value="1"/>
</dbReference>
<dbReference type="Pfam" id="PF01676">
    <property type="entry name" value="Metalloenzyme"/>
    <property type="match status" value="1"/>
</dbReference>
<dbReference type="GO" id="GO:0004619">
    <property type="term" value="F:phosphoglycerate mutase activity"/>
    <property type="evidence" value="ECO:0007669"/>
    <property type="project" value="UniProtKB-EC"/>
</dbReference>
<evidence type="ECO:0000313" key="8">
    <source>
        <dbReference type="Proteomes" id="UP000266426"/>
    </source>
</evidence>
<dbReference type="GO" id="GO:0006096">
    <property type="term" value="P:glycolytic process"/>
    <property type="evidence" value="ECO:0007669"/>
    <property type="project" value="UniProtKB-KW"/>
</dbReference>
<protein>
    <submittedName>
        <fullName evidence="7">Cofactor-independent phosphoglycerate mutase</fullName>
    </submittedName>
</protein>
<evidence type="ECO:0000256" key="1">
    <source>
        <dbReference type="ARBA" id="ARBA00000370"/>
    </source>
</evidence>
<comment type="similarity">
    <text evidence="4">Belongs to the BPG-independent phosphoglycerate mutase family. A-PGAM subfamily.</text>
</comment>
<organism evidence="7 8">
    <name type="scientific">Candidatus Auribacter fodinae</name>
    <dbReference type="NCBI Taxonomy" id="2093366"/>
    <lineage>
        <taxon>Bacteria</taxon>
        <taxon>Pseudomonadati</taxon>
        <taxon>Candidatus Auribacterota</taxon>
        <taxon>Candidatus Auribacteria</taxon>
        <taxon>Candidatus Auribacterales</taxon>
        <taxon>Candidatus Auribacteraceae</taxon>
        <taxon>Candidatus Auribacter</taxon>
    </lineage>
</organism>
<comment type="function">
    <text evidence="2">Catalyzes the interconversion of 2-phosphoglycerate and 3-phosphoglycerate.</text>
</comment>
<evidence type="ECO:0000313" key="7">
    <source>
        <dbReference type="EMBL" id="RJP60509.1"/>
    </source>
</evidence>
<dbReference type="InterPro" id="IPR006124">
    <property type="entry name" value="Metalloenzyme"/>
</dbReference>
<sequence>MKYVVCIGDGMADYPLDELGGVTPLQCARTPNMDALAQSGRCGTARMIPRGFSAGSDIAHLSIFGYEPKKNLCGRAVLEMASTGLSLREGQVAFRCDFVTESDGILIDNRAGGLSSEEASELIRYLNDKLDIPGVMFYALEGYKNIMVLDTTALGSDFNQIKYVPPCEIVGQKVDPNLPGGSGSDILRNILKTASEILRSHEINVVKIDLGENPANFLWIWGAGKSPDFKRFSDLYGKRSCIVSATHVVRGLGRLLGMDVFNVPGMTGYFDTNYEGKALCALEALREYDCAIVHVEAPDEASHSGSVTEKIKSIENFDEKVIGTIYNHINAFDSEGWRIMVISDHVTPVSLRRHVSDPVPFLIAGNAIKPDTVAEFNEVSAKKGGFKLRDGHTLMSMLLAHTNSK</sequence>
<gene>
    <name evidence="7" type="ORF">C4541_03855</name>
</gene>
<comment type="caution">
    <text evidence="7">The sequence shown here is derived from an EMBL/GenBank/DDBJ whole genome shotgun (WGS) entry which is preliminary data.</text>
</comment>
<dbReference type="PANTHER" id="PTHR31209">
    <property type="entry name" value="COFACTOR-INDEPENDENT PHOSPHOGLYCERATE MUTASE"/>
    <property type="match status" value="1"/>
</dbReference>
<dbReference type="AlphaFoldDB" id="A0A3A4R6A7"/>
<dbReference type="EMBL" id="QZJZ01000028">
    <property type="protein sequence ID" value="RJP60509.1"/>
    <property type="molecule type" value="Genomic_DNA"/>
</dbReference>
<dbReference type="PIRSF" id="PIRSF006392">
    <property type="entry name" value="IPGAM_arch"/>
    <property type="match status" value="1"/>
</dbReference>